<name>A0ABT9P2K7_9ACTN</name>
<dbReference type="CDD" id="cd00090">
    <property type="entry name" value="HTH_ARSR"/>
    <property type="match status" value="1"/>
</dbReference>
<evidence type="ECO:0000313" key="1">
    <source>
        <dbReference type="EMBL" id="MDP9826913.1"/>
    </source>
</evidence>
<dbReference type="InterPro" id="IPR036388">
    <property type="entry name" value="WH-like_DNA-bd_sf"/>
</dbReference>
<dbReference type="Gene3D" id="1.10.10.10">
    <property type="entry name" value="Winged helix-like DNA-binding domain superfamily/Winged helix DNA-binding domain"/>
    <property type="match status" value="1"/>
</dbReference>
<evidence type="ECO:0000313" key="2">
    <source>
        <dbReference type="Proteomes" id="UP001235712"/>
    </source>
</evidence>
<dbReference type="NCBIfam" id="TIGR00738">
    <property type="entry name" value="rrf2_super"/>
    <property type="match status" value="1"/>
</dbReference>
<dbReference type="Proteomes" id="UP001235712">
    <property type="component" value="Unassembled WGS sequence"/>
</dbReference>
<protein>
    <submittedName>
        <fullName evidence="1">Rrf2 family protein</fullName>
    </submittedName>
</protein>
<dbReference type="InterPro" id="IPR011991">
    <property type="entry name" value="ArsR-like_HTH"/>
</dbReference>
<dbReference type="Pfam" id="PF02082">
    <property type="entry name" value="Rrf2"/>
    <property type="match status" value="1"/>
</dbReference>
<sequence length="169" mass="17917">MKMSDGVEWAVHCCVLLTAADRPVPAARLAEFHDVSSSYLAKHLQALSRAGIIRSVQGKDGGYVLGRAPGEISVHDIVKAVDGGRPAFVCSEIRQRGPMGTPAEQCQEPCGIARTMAGAERAWRESLRGVSILDLATEVAAKRDSTALARLTAWLAGDHPDDQGAVTVS</sequence>
<dbReference type="PROSITE" id="PS01332">
    <property type="entry name" value="HTH_RRF2_1"/>
    <property type="match status" value="1"/>
</dbReference>
<proteinExistence type="predicted"/>
<dbReference type="RefSeq" id="WP_307242259.1">
    <property type="nucleotide sequence ID" value="NZ_JAUSQZ010000001.1"/>
</dbReference>
<accession>A0ABT9P2K7</accession>
<dbReference type="PROSITE" id="PS51197">
    <property type="entry name" value="HTH_RRF2_2"/>
    <property type="match status" value="1"/>
</dbReference>
<gene>
    <name evidence="1" type="ORF">J2S57_002662</name>
</gene>
<dbReference type="PANTHER" id="PTHR33221">
    <property type="entry name" value="WINGED HELIX-TURN-HELIX TRANSCRIPTIONAL REGULATOR, RRF2 FAMILY"/>
    <property type="match status" value="1"/>
</dbReference>
<comment type="caution">
    <text evidence="1">The sequence shown here is derived from an EMBL/GenBank/DDBJ whole genome shotgun (WGS) entry which is preliminary data.</text>
</comment>
<dbReference type="InterPro" id="IPR000944">
    <property type="entry name" value="Tscrpt_reg_Rrf2"/>
</dbReference>
<dbReference type="SUPFAM" id="SSF46785">
    <property type="entry name" value="Winged helix' DNA-binding domain"/>
    <property type="match status" value="1"/>
</dbReference>
<dbReference type="InterPro" id="IPR030489">
    <property type="entry name" value="TR_Rrf2-type_CS"/>
</dbReference>
<dbReference type="PANTHER" id="PTHR33221:SF13">
    <property type="entry name" value="TRANSCRIPTIONAL REGULATOR-RELATED"/>
    <property type="match status" value="1"/>
</dbReference>
<reference evidence="1 2" key="1">
    <citation type="submission" date="2023-07" db="EMBL/GenBank/DDBJ databases">
        <title>Sequencing the genomes of 1000 actinobacteria strains.</title>
        <authorList>
            <person name="Klenk H.-P."/>
        </authorList>
    </citation>
    <scope>NUCLEOTIDE SEQUENCE [LARGE SCALE GENOMIC DNA]</scope>
    <source>
        <strain evidence="1 2">DSM 44388</strain>
    </source>
</reference>
<dbReference type="EMBL" id="JAUSQZ010000001">
    <property type="protein sequence ID" value="MDP9826913.1"/>
    <property type="molecule type" value="Genomic_DNA"/>
</dbReference>
<organism evidence="1 2">
    <name type="scientific">Kineosporia succinea</name>
    <dbReference type="NCBI Taxonomy" id="84632"/>
    <lineage>
        <taxon>Bacteria</taxon>
        <taxon>Bacillati</taxon>
        <taxon>Actinomycetota</taxon>
        <taxon>Actinomycetes</taxon>
        <taxon>Kineosporiales</taxon>
        <taxon>Kineosporiaceae</taxon>
        <taxon>Kineosporia</taxon>
    </lineage>
</organism>
<dbReference type="InterPro" id="IPR036390">
    <property type="entry name" value="WH_DNA-bd_sf"/>
</dbReference>
<keyword evidence="2" id="KW-1185">Reference proteome</keyword>